<dbReference type="Pfam" id="PF07883">
    <property type="entry name" value="Cupin_2"/>
    <property type="match status" value="1"/>
</dbReference>
<feature type="domain" description="Cupin type-2" evidence="1">
    <location>
        <begin position="12"/>
        <end position="73"/>
    </location>
</feature>
<keyword evidence="3" id="KW-1185">Reference proteome</keyword>
<sequence>MKTAQFEAIRLVLPANTEIPAHQVPGNITLHCLEGEVELDIAPTRIRLKADQWTYLDGGASHGVRAIVDTALLLTIFLDGRGASNSNL</sequence>
<name>N1MJB9_9SPHN</name>
<proteinExistence type="predicted"/>
<dbReference type="Gene3D" id="2.60.120.10">
    <property type="entry name" value="Jelly Rolls"/>
    <property type="match status" value="1"/>
</dbReference>
<reference evidence="3" key="2">
    <citation type="submission" date="2013-04" db="EMBL/GenBank/DDBJ databases">
        <title>Bisphenol A degrading Sphingobium sp. strain BiD32.</title>
        <authorList>
            <person name="Nielsen J.L."/>
            <person name="Zhou N.A."/>
            <person name="Kjeldal H."/>
        </authorList>
    </citation>
    <scope>NUCLEOTIDE SEQUENCE [LARGE SCALE GENOMIC DNA]</scope>
    <source>
        <strain evidence="3">BiD32</strain>
    </source>
</reference>
<gene>
    <name evidence="2" type="ORF">EBBID32_13850</name>
</gene>
<reference evidence="2 3" key="1">
    <citation type="submission" date="2013-03" db="EMBL/GenBank/DDBJ databases">
        <authorList>
            <person name="Le V."/>
        </authorList>
    </citation>
    <scope>NUCLEOTIDE SEQUENCE [LARGE SCALE GENOMIC DNA]</scope>
    <source>
        <strain evidence="2 3">BiD32</strain>
    </source>
</reference>
<evidence type="ECO:0000313" key="2">
    <source>
        <dbReference type="EMBL" id="CCW17046.1"/>
    </source>
</evidence>
<dbReference type="InterPro" id="IPR014710">
    <property type="entry name" value="RmlC-like_jellyroll"/>
</dbReference>
<protein>
    <recommendedName>
        <fullName evidence="1">Cupin type-2 domain-containing protein</fullName>
    </recommendedName>
</protein>
<organism evidence="2 3">
    <name type="scientific">Sphingobium indicum BiD32</name>
    <dbReference type="NCBI Taxonomy" id="1301087"/>
    <lineage>
        <taxon>Bacteria</taxon>
        <taxon>Pseudomonadati</taxon>
        <taxon>Pseudomonadota</taxon>
        <taxon>Alphaproteobacteria</taxon>
        <taxon>Sphingomonadales</taxon>
        <taxon>Sphingomonadaceae</taxon>
        <taxon>Sphingobium</taxon>
    </lineage>
</organism>
<dbReference type="SUPFAM" id="SSF51182">
    <property type="entry name" value="RmlC-like cupins"/>
    <property type="match status" value="1"/>
</dbReference>
<evidence type="ECO:0000313" key="3">
    <source>
        <dbReference type="Proteomes" id="UP000013201"/>
    </source>
</evidence>
<dbReference type="InterPro" id="IPR013096">
    <property type="entry name" value="Cupin_2"/>
</dbReference>
<comment type="caution">
    <text evidence="2">The sequence shown here is derived from an EMBL/GenBank/DDBJ whole genome shotgun (WGS) entry which is preliminary data.</text>
</comment>
<accession>N1MJB9</accession>
<dbReference type="Proteomes" id="UP000013201">
    <property type="component" value="Unassembled WGS sequence"/>
</dbReference>
<dbReference type="AlphaFoldDB" id="N1MJB9"/>
<evidence type="ECO:0000259" key="1">
    <source>
        <dbReference type="Pfam" id="PF07883"/>
    </source>
</evidence>
<dbReference type="InterPro" id="IPR011051">
    <property type="entry name" value="RmlC_Cupin_sf"/>
</dbReference>
<dbReference type="EMBL" id="CAVK010000061">
    <property type="protein sequence ID" value="CCW17046.1"/>
    <property type="molecule type" value="Genomic_DNA"/>
</dbReference>